<evidence type="ECO:0000313" key="4">
    <source>
        <dbReference type="Proteomes" id="UP000198949"/>
    </source>
</evidence>
<name>A0A1G7DH09_9ACTN</name>
<evidence type="ECO:0000256" key="1">
    <source>
        <dbReference type="SAM" id="MobiDB-lite"/>
    </source>
</evidence>
<dbReference type="Pfam" id="PF02492">
    <property type="entry name" value="cobW"/>
    <property type="match status" value="1"/>
</dbReference>
<dbReference type="EMBL" id="FNAD01000025">
    <property type="protein sequence ID" value="SDE50709.1"/>
    <property type="molecule type" value="Genomic_DNA"/>
</dbReference>
<organism evidence="3 4">
    <name type="scientific">Glycomyces harbinensis</name>
    <dbReference type="NCBI Taxonomy" id="58114"/>
    <lineage>
        <taxon>Bacteria</taxon>
        <taxon>Bacillati</taxon>
        <taxon>Actinomycetota</taxon>
        <taxon>Actinomycetes</taxon>
        <taxon>Glycomycetales</taxon>
        <taxon>Glycomycetaceae</taxon>
        <taxon>Glycomyces</taxon>
    </lineage>
</organism>
<dbReference type="AlphaFoldDB" id="A0A1G7DH09"/>
<sequence>MSRLAKPDAPRSPAPEPFNDARPAVTILTGFAPEATREAAEQLTRADPSLLVVAHDLTALLVDGTVHRTVHDGTGLIEDERLALEHGCIACTVREDLLPALVRLARTRPESDIALVLPPSMEPETVAAACSWCHVDGAPVTDALRIDSVVAVCDPATLLETLDSDEDLADRSLQAADDDNRSVADVAARQIEYADTVLLWAPRTEPAYEQARLAVLLQRLNPWARHLVVNLEAPLSAKPTDPSQDSAKPPASGETAQWLSARLRRSGGFDPDAPEPYGRGLEGYAVGCHEPEPDCGVVAAVYRARRPFHPERFHQALPAIAGRTLRGRGHLWLAAQPDHIACWESSGGGVSMGDLGRWLDATPDEEWDESSPERRVNADLNWDGEFGDREINLAFVGLHFAADELAAVLDSCLLTDAEVAEGRAAWREYHDPFAGCFESNERNQE</sequence>
<feature type="domain" description="CobW C-terminal" evidence="2">
    <location>
        <begin position="297"/>
        <end position="413"/>
    </location>
</feature>
<dbReference type="InterPro" id="IPR027417">
    <property type="entry name" value="P-loop_NTPase"/>
</dbReference>
<proteinExistence type="predicted"/>
<gene>
    <name evidence="3" type="ORF">SAMN05216270_12518</name>
</gene>
<dbReference type="STRING" id="58114.SAMN05216270_12518"/>
<dbReference type="OrthoDB" id="9808822at2"/>
<evidence type="ECO:0000259" key="2">
    <source>
        <dbReference type="SMART" id="SM00833"/>
    </source>
</evidence>
<accession>A0A1G7DH09</accession>
<dbReference type="InterPro" id="IPR051927">
    <property type="entry name" value="Zn_Chap_cDPG_Synth"/>
</dbReference>
<dbReference type="SUPFAM" id="SSF90002">
    <property type="entry name" value="Hypothetical protein YjiA, C-terminal domain"/>
    <property type="match status" value="1"/>
</dbReference>
<dbReference type="InterPro" id="IPR011629">
    <property type="entry name" value="CobW-like_C"/>
</dbReference>
<dbReference type="PANTHER" id="PTHR43603:SF1">
    <property type="entry name" value="ZINC-REGULATED GTPASE METALLOPROTEIN ACTIVATOR 1"/>
    <property type="match status" value="1"/>
</dbReference>
<dbReference type="Proteomes" id="UP000198949">
    <property type="component" value="Unassembled WGS sequence"/>
</dbReference>
<dbReference type="RefSeq" id="WP_091040528.1">
    <property type="nucleotide sequence ID" value="NZ_FNAD01000025.1"/>
</dbReference>
<dbReference type="Pfam" id="PF07683">
    <property type="entry name" value="CobW_C"/>
    <property type="match status" value="1"/>
</dbReference>
<dbReference type="PANTHER" id="PTHR43603">
    <property type="entry name" value="COBW DOMAIN-CONTAINING PROTEIN DDB_G0274527"/>
    <property type="match status" value="1"/>
</dbReference>
<keyword evidence="4" id="KW-1185">Reference proteome</keyword>
<feature type="region of interest" description="Disordered" evidence="1">
    <location>
        <begin position="1"/>
        <end position="21"/>
    </location>
</feature>
<dbReference type="Gene3D" id="3.40.50.300">
    <property type="entry name" value="P-loop containing nucleotide triphosphate hydrolases"/>
    <property type="match status" value="1"/>
</dbReference>
<evidence type="ECO:0000313" key="3">
    <source>
        <dbReference type="EMBL" id="SDE50709.1"/>
    </source>
</evidence>
<reference evidence="4" key="1">
    <citation type="submission" date="2016-10" db="EMBL/GenBank/DDBJ databases">
        <authorList>
            <person name="Varghese N."/>
            <person name="Submissions S."/>
        </authorList>
    </citation>
    <scope>NUCLEOTIDE SEQUENCE [LARGE SCALE GENOMIC DNA]</scope>
    <source>
        <strain evidence="4">CGMCC 4.3516</strain>
    </source>
</reference>
<feature type="region of interest" description="Disordered" evidence="1">
    <location>
        <begin position="236"/>
        <end position="255"/>
    </location>
</feature>
<protein>
    <submittedName>
        <fullName evidence="3">GTPase, G3E family</fullName>
    </submittedName>
</protein>
<dbReference type="SMART" id="SM00833">
    <property type="entry name" value="CobW_C"/>
    <property type="match status" value="1"/>
</dbReference>
<dbReference type="InterPro" id="IPR003495">
    <property type="entry name" value="CobW/HypB/UreG_nucleotide-bd"/>
</dbReference>